<reference evidence="2 3" key="1">
    <citation type="submission" date="2019-10" db="EMBL/GenBank/DDBJ databases">
        <authorList>
            <person name="Palmer J.M."/>
        </authorList>
    </citation>
    <scope>NUCLEOTIDE SEQUENCE [LARGE SCALE GENOMIC DNA]</scope>
    <source>
        <strain evidence="2 3">TWF694</strain>
    </source>
</reference>
<dbReference type="EMBL" id="JAVHJO010000003">
    <property type="protein sequence ID" value="KAK6541866.1"/>
    <property type="molecule type" value="Genomic_DNA"/>
</dbReference>
<evidence type="ECO:0000313" key="3">
    <source>
        <dbReference type="Proteomes" id="UP001365542"/>
    </source>
</evidence>
<accession>A0AAV9XK16</accession>
<evidence type="ECO:0000313" key="2">
    <source>
        <dbReference type="EMBL" id="KAK6541866.1"/>
    </source>
</evidence>
<protein>
    <submittedName>
        <fullName evidence="2">Uncharacterized protein</fullName>
    </submittedName>
</protein>
<dbReference type="AlphaFoldDB" id="A0AAV9XK16"/>
<name>A0AAV9XK16_9PEZI</name>
<organism evidence="2 3">
    <name type="scientific">Orbilia ellipsospora</name>
    <dbReference type="NCBI Taxonomy" id="2528407"/>
    <lineage>
        <taxon>Eukaryota</taxon>
        <taxon>Fungi</taxon>
        <taxon>Dikarya</taxon>
        <taxon>Ascomycota</taxon>
        <taxon>Pezizomycotina</taxon>
        <taxon>Orbiliomycetes</taxon>
        <taxon>Orbiliales</taxon>
        <taxon>Orbiliaceae</taxon>
        <taxon>Orbilia</taxon>
    </lineage>
</organism>
<feature type="compositionally biased region" description="Basic and acidic residues" evidence="1">
    <location>
        <begin position="79"/>
        <end position="88"/>
    </location>
</feature>
<sequence>MDCRLAVQRPSGSVETTQEIWFQRLSDEASQTRPLGNIHAGYPKRSAGIIGEFSNFFERLRLKTPPLSSSESVRIPENRTVETTKEVSGDGAAGSGDSETFDYHKDILHGSVPDDREADLSAPYPLNSRASCLASPTDTQNHVFCESNSSASEFLPSARFELEASSRGSNEPSSPLTYSAAKLEVVTCNLHDAKTYFGLAYANLLPPSQPKLPSMNEISRSVDQILGATYAISTLYENIKRRHTNTDNPFSLVLAVELELSHIGRKLESIDRWIQELKNTYEAKPGELGAPKYIWDPVLQCLNDGIERLNIWTRKDDFGAMMQLLDRFSRFKGQIQFCHDYCEGYRRRLEAIYASLPERVPTIDFKLNNLISITNSLRLGAEAMEEPLLVLQKFQNFRALVTQVQSNYDTTFSKNSKYHGCIACFGQEILRIYELATQNRPLDVPCQNHNVGLKEAEHVSMSVKMFKDLVKKLERDDVNEDEKWFCFIGGNCAVRLSSHNLRQSTRFKPCRSTNRRAAF</sequence>
<evidence type="ECO:0000256" key="1">
    <source>
        <dbReference type="SAM" id="MobiDB-lite"/>
    </source>
</evidence>
<gene>
    <name evidence="2" type="ORF">TWF694_007644</name>
</gene>
<proteinExistence type="predicted"/>
<comment type="caution">
    <text evidence="2">The sequence shown here is derived from an EMBL/GenBank/DDBJ whole genome shotgun (WGS) entry which is preliminary data.</text>
</comment>
<dbReference type="Proteomes" id="UP001365542">
    <property type="component" value="Unassembled WGS sequence"/>
</dbReference>
<feature type="region of interest" description="Disordered" evidence="1">
    <location>
        <begin position="79"/>
        <end position="100"/>
    </location>
</feature>
<keyword evidence="3" id="KW-1185">Reference proteome</keyword>